<evidence type="ECO:0000313" key="2">
    <source>
        <dbReference type="Proteomes" id="UP000063308"/>
    </source>
</evidence>
<accession>A0A0E4FT17</accession>
<organism evidence="1 2">
    <name type="scientific">Bradyrhizobium diazoefficiens</name>
    <dbReference type="NCBI Taxonomy" id="1355477"/>
    <lineage>
        <taxon>Bacteria</taxon>
        <taxon>Pseudomonadati</taxon>
        <taxon>Pseudomonadota</taxon>
        <taxon>Alphaproteobacteria</taxon>
        <taxon>Hyphomicrobiales</taxon>
        <taxon>Nitrobacteraceae</taxon>
        <taxon>Bradyrhizobium</taxon>
    </lineage>
</organism>
<sequence>MSPGSNSRTGAAHKCSGEMYFVIAISSAVLTARDRHTMSTICL</sequence>
<dbReference type="AlphaFoldDB" id="A0A0E4FT17"/>
<name>A0A0E4FT17_9BRAD</name>
<reference evidence="1 2" key="1">
    <citation type="submission" date="2014-11" db="EMBL/GenBank/DDBJ databases">
        <title>Symbiosis island explosion on the genome of extra-slow-growing strains of soybean bradyrhizobia with massive insertion sequences.</title>
        <authorList>
            <person name="Iida T."/>
            <person name="Minamisawa K."/>
        </authorList>
    </citation>
    <scope>NUCLEOTIDE SEQUENCE [LARGE SCALE GENOMIC DNA]</scope>
    <source>
        <strain evidence="1 2">NK6</strain>
    </source>
</reference>
<protein>
    <submittedName>
        <fullName evidence="1">Uncharacterized protein</fullName>
    </submittedName>
</protein>
<dbReference type="EMBL" id="AP014685">
    <property type="protein sequence ID" value="BAR56747.1"/>
    <property type="molecule type" value="Genomic_DNA"/>
</dbReference>
<evidence type="ECO:0000313" key="1">
    <source>
        <dbReference type="EMBL" id="BAR56747.1"/>
    </source>
</evidence>
<gene>
    <name evidence="1" type="ORF">NK6_3571</name>
</gene>
<dbReference type="Proteomes" id="UP000063308">
    <property type="component" value="Chromosome"/>
</dbReference>
<proteinExistence type="predicted"/>